<reference evidence="1" key="1">
    <citation type="submission" date="2020-04" db="EMBL/GenBank/DDBJ databases">
        <authorList>
            <person name="Broberg M."/>
        </authorList>
    </citation>
    <scope>NUCLEOTIDE SEQUENCE</scope>
</reference>
<keyword evidence="2" id="KW-1185">Reference proteome</keyword>
<accession>A0ACA9U6U5</accession>
<name>A0ACA9U6U5_BIOOC</name>
<organism evidence="1 2">
    <name type="scientific">Clonostachys rosea f. rosea IK726</name>
    <dbReference type="NCBI Taxonomy" id="1349383"/>
    <lineage>
        <taxon>Eukaryota</taxon>
        <taxon>Fungi</taxon>
        <taxon>Dikarya</taxon>
        <taxon>Ascomycota</taxon>
        <taxon>Pezizomycotina</taxon>
        <taxon>Sordariomycetes</taxon>
        <taxon>Hypocreomycetidae</taxon>
        <taxon>Hypocreales</taxon>
        <taxon>Bionectriaceae</taxon>
        <taxon>Clonostachys</taxon>
    </lineage>
</organism>
<evidence type="ECO:0000313" key="1">
    <source>
        <dbReference type="EMBL" id="CAG9948749.1"/>
    </source>
</evidence>
<dbReference type="EMBL" id="CADEHS020000032">
    <property type="protein sequence ID" value="CAG9948749.1"/>
    <property type="molecule type" value="Genomic_DNA"/>
</dbReference>
<proteinExistence type="predicted"/>
<gene>
    <name evidence="1" type="ORF">CRV2_00021890</name>
</gene>
<evidence type="ECO:0000313" key="2">
    <source>
        <dbReference type="Proteomes" id="UP000836387"/>
    </source>
</evidence>
<dbReference type="Proteomes" id="UP000836387">
    <property type="component" value="Unassembled WGS sequence"/>
</dbReference>
<reference evidence="1" key="2">
    <citation type="submission" date="2021-10" db="EMBL/GenBank/DDBJ databases">
        <authorList>
            <person name="Piombo E."/>
        </authorList>
    </citation>
    <scope>NUCLEOTIDE SEQUENCE</scope>
</reference>
<comment type="caution">
    <text evidence="1">The sequence shown here is derived from an EMBL/GenBank/DDBJ whole genome shotgun (WGS) entry which is preliminary data.</text>
</comment>
<sequence>MNTASFEAWFRSKIPYSLGTKEHSVYEAMLPVLLKRMCMPHSIPNIMSLGDPEQDGDDQLSDMVLCHLHSMGVHNYMGSIANHHPSDKRANFLRTQHYLLGTHEVPVATGTDGTGGCEHRALYYHELQNQTFDEQEWNENEYIDGHGLLHHILNNTTTSNKVTILNTSSFQDLSEYFKTQDDQTLQERIVS</sequence>
<protein>
    <submittedName>
        <fullName evidence="1">Uncharacterized protein</fullName>
    </submittedName>
</protein>